<gene>
    <name evidence="2" type="ORF">SEVIR_3G165900v2</name>
</gene>
<evidence type="ECO:0000256" key="1">
    <source>
        <dbReference type="SAM" id="MobiDB-lite"/>
    </source>
</evidence>
<accession>A0A4U6VE01</accession>
<dbReference type="EMBL" id="CM016554">
    <property type="protein sequence ID" value="TKW26123.1"/>
    <property type="molecule type" value="Genomic_DNA"/>
</dbReference>
<proteinExistence type="predicted"/>
<name>A0A4U6VE01_SETVI</name>
<evidence type="ECO:0000313" key="3">
    <source>
        <dbReference type="Proteomes" id="UP000298652"/>
    </source>
</evidence>
<sequence length="74" mass="8240">MCNTPSYRSQASSHVATGQSKPPVADDASVAGESKQPSVVITRKFLEAKYHSSLLLSTRYQAEWMMSCMPQYLR</sequence>
<dbReference type="Gramene" id="TKW26123">
    <property type="protein sequence ID" value="TKW26123"/>
    <property type="gene ID" value="SEVIR_3G165900v2"/>
</dbReference>
<evidence type="ECO:0000313" key="2">
    <source>
        <dbReference type="EMBL" id="TKW26123.1"/>
    </source>
</evidence>
<reference evidence="2" key="1">
    <citation type="submission" date="2019-03" db="EMBL/GenBank/DDBJ databases">
        <title>WGS assembly of Setaria viridis.</title>
        <authorList>
            <person name="Huang P."/>
            <person name="Jenkins J."/>
            <person name="Grimwood J."/>
            <person name="Barry K."/>
            <person name="Healey A."/>
            <person name="Mamidi S."/>
            <person name="Sreedasyam A."/>
            <person name="Shu S."/>
            <person name="Feldman M."/>
            <person name="Wu J."/>
            <person name="Yu Y."/>
            <person name="Chen C."/>
            <person name="Johnson J."/>
            <person name="Rokhsar D."/>
            <person name="Baxter I."/>
            <person name="Schmutz J."/>
            <person name="Brutnell T."/>
            <person name="Kellogg E."/>
        </authorList>
    </citation>
    <scope>NUCLEOTIDE SEQUENCE [LARGE SCALE GENOMIC DNA]</scope>
</reference>
<keyword evidence="3" id="KW-1185">Reference proteome</keyword>
<dbReference type="Proteomes" id="UP000298652">
    <property type="component" value="Chromosome 3"/>
</dbReference>
<dbReference type="AlphaFoldDB" id="A0A4U6VE01"/>
<protein>
    <submittedName>
        <fullName evidence="2">Uncharacterized protein</fullName>
    </submittedName>
</protein>
<organism evidence="2 3">
    <name type="scientific">Setaria viridis</name>
    <name type="common">Green bristlegrass</name>
    <name type="synonym">Setaria italica subsp. viridis</name>
    <dbReference type="NCBI Taxonomy" id="4556"/>
    <lineage>
        <taxon>Eukaryota</taxon>
        <taxon>Viridiplantae</taxon>
        <taxon>Streptophyta</taxon>
        <taxon>Embryophyta</taxon>
        <taxon>Tracheophyta</taxon>
        <taxon>Spermatophyta</taxon>
        <taxon>Magnoliopsida</taxon>
        <taxon>Liliopsida</taxon>
        <taxon>Poales</taxon>
        <taxon>Poaceae</taxon>
        <taxon>PACMAD clade</taxon>
        <taxon>Panicoideae</taxon>
        <taxon>Panicodae</taxon>
        <taxon>Paniceae</taxon>
        <taxon>Cenchrinae</taxon>
        <taxon>Setaria</taxon>
    </lineage>
</organism>
<feature type="region of interest" description="Disordered" evidence="1">
    <location>
        <begin position="1"/>
        <end position="36"/>
    </location>
</feature>
<feature type="compositionally biased region" description="Polar residues" evidence="1">
    <location>
        <begin position="1"/>
        <end position="20"/>
    </location>
</feature>